<protein>
    <submittedName>
        <fullName evidence="1">Uncharacterized protein</fullName>
    </submittedName>
</protein>
<sequence>MFSFTKKSFSFKVYITGNREFLPRKPQICLIHSSKLQNKFSVSHCEIQKPQCGIYISQCGIQIPLCETENRQGYLKEYFRRKRRTDYMPCGFSILRTKKRVYEPCNSSYTPIYRDCELSSVVYHTFTRFSGATYNGSDGVMWKASYQA</sequence>
<evidence type="ECO:0000313" key="2">
    <source>
        <dbReference type="Proteomes" id="UP000018372"/>
    </source>
</evidence>
<dbReference type="Proteomes" id="UP000018372">
    <property type="component" value="Unassembled WGS sequence"/>
</dbReference>
<comment type="caution">
    <text evidence="1">The sequence shown here is derived from an EMBL/GenBank/DDBJ whole genome shotgun (WGS) entry which is preliminary data.</text>
</comment>
<evidence type="ECO:0000313" key="1">
    <source>
        <dbReference type="EMBL" id="CCZ87285.1"/>
    </source>
</evidence>
<reference evidence="1" key="1">
    <citation type="submission" date="2012-11" db="EMBL/GenBank/DDBJ databases">
        <title>Dependencies among metagenomic species, viruses, plasmids and units of genetic variation.</title>
        <authorList>
            <person name="Nielsen H.B."/>
            <person name="Almeida M."/>
            <person name="Juncker A.S."/>
            <person name="Rasmussen S."/>
            <person name="Li J."/>
            <person name="Sunagawa S."/>
            <person name="Plichta D."/>
            <person name="Gautier L."/>
            <person name="Le Chatelier E."/>
            <person name="Peletier E."/>
            <person name="Bonde I."/>
            <person name="Nielsen T."/>
            <person name="Manichanh C."/>
            <person name="Arumugam M."/>
            <person name="Batto J."/>
            <person name="Santos M.B.Q.D."/>
            <person name="Blom N."/>
            <person name="Borruel N."/>
            <person name="Burgdorf K.S."/>
            <person name="Boumezbeur F."/>
            <person name="Casellas F."/>
            <person name="Dore J."/>
            <person name="Guarner F."/>
            <person name="Hansen T."/>
            <person name="Hildebrand F."/>
            <person name="Kaas R.S."/>
            <person name="Kennedy S."/>
            <person name="Kristiansen K."/>
            <person name="Kultima J.R."/>
            <person name="Leonard P."/>
            <person name="Levenez F."/>
            <person name="Lund O."/>
            <person name="Moumen B."/>
            <person name="Le Paslier D."/>
            <person name="Pons N."/>
            <person name="Pedersen O."/>
            <person name="Prifti E."/>
            <person name="Qin J."/>
            <person name="Raes J."/>
            <person name="Tap J."/>
            <person name="Tims S."/>
            <person name="Ussery D.W."/>
            <person name="Yamada T."/>
            <person name="MetaHit consortium"/>
            <person name="Renault P."/>
            <person name="Sicheritz-Ponten T."/>
            <person name="Bork P."/>
            <person name="Wang J."/>
            <person name="Brunak S."/>
            <person name="Ehrlich S.D."/>
        </authorList>
    </citation>
    <scope>NUCLEOTIDE SEQUENCE [LARGE SCALE GENOMIC DNA]</scope>
</reference>
<name>R5VA61_9BACT</name>
<dbReference type="EMBL" id="CBAT010000133">
    <property type="protein sequence ID" value="CCZ87285.1"/>
    <property type="molecule type" value="Genomic_DNA"/>
</dbReference>
<gene>
    <name evidence="1" type="ORF">BN536_02063</name>
</gene>
<accession>R5VA61</accession>
<organism evidence="1 2">
    <name type="scientific">Phocaeicola plebeius CAG:211</name>
    <dbReference type="NCBI Taxonomy" id="1263052"/>
    <lineage>
        <taxon>Bacteria</taxon>
        <taxon>Pseudomonadati</taxon>
        <taxon>Bacteroidota</taxon>
        <taxon>Bacteroidia</taxon>
        <taxon>Bacteroidales</taxon>
        <taxon>Bacteroidaceae</taxon>
        <taxon>Phocaeicola</taxon>
    </lineage>
</organism>
<dbReference type="AlphaFoldDB" id="R5VA61"/>
<proteinExistence type="predicted"/>